<sequence length="74" mass="8083">MAGESLEVDTPRAPVGATKSHAITSYLLEGLPSADFLLLVNVLLEGTKFLSLPRDFEAVQRTLSELPERGSRRD</sequence>
<gene>
    <name evidence="1" type="ORF">WJX84_002497</name>
</gene>
<keyword evidence="2" id="KW-1185">Reference proteome</keyword>
<evidence type="ECO:0000313" key="1">
    <source>
        <dbReference type="EMBL" id="KAK9867012.1"/>
    </source>
</evidence>
<proteinExistence type="predicted"/>
<protein>
    <submittedName>
        <fullName evidence="1">Uncharacterized protein</fullName>
    </submittedName>
</protein>
<organism evidence="1 2">
    <name type="scientific">Apatococcus fuscideae</name>
    <dbReference type="NCBI Taxonomy" id="2026836"/>
    <lineage>
        <taxon>Eukaryota</taxon>
        <taxon>Viridiplantae</taxon>
        <taxon>Chlorophyta</taxon>
        <taxon>core chlorophytes</taxon>
        <taxon>Trebouxiophyceae</taxon>
        <taxon>Chlorellales</taxon>
        <taxon>Chlorellaceae</taxon>
        <taxon>Apatococcus</taxon>
    </lineage>
</organism>
<evidence type="ECO:0000313" key="2">
    <source>
        <dbReference type="Proteomes" id="UP001485043"/>
    </source>
</evidence>
<reference evidence="1 2" key="1">
    <citation type="journal article" date="2024" name="Nat. Commun.">
        <title>Phylogenomics reveals the evolutionary origins of lichenization in chlorophyte algae.</title>
        <authorList>
            <person name="Puginier C."/>
            <person name="Libourel C."/>
            <person name="Otte J."/>
            <person name="Skaloud P."/>
            <person name="Haon M."/>
            <person name="Grisel S."/>
            <person name="Petersen M."/>
            <person name="Berrin J.G."/>
            <person name="Delaux P.M."/>
            <person name="Dal Grande F."/>
            <person name="Keller J."/>
        </authorList>
    </citation>
    <scope>NUCLEOTIDE SEQUENCE [LARGE SCALE GENOMIC DNA]</scope>
    <source>
        <strain evidence="1 2">SAG 2523</strain>
    </source>
</reference>
<accession>A0AAW1TB24</accession>
<name>A0AAW1TB24_9CHLO</name>
<dbReference type="AlphaFoldDB" id="A0AAW1TB24"/>
<dbReference type="Proteomes" id="UP001485043">
    <property type="component" value="Unassembled WGS sequence"/>
</dbReference>
<comment type="caution">
    <text evidence="1">The sequence shown here is derived from an EMBL/GenBank/DDBJ whole genome shotgun (WGS) entry which is preliminary data.</text>
</comment>
<dbReference type="EMBL" id="JALJOV010000117">
    <property type="protein sequence ID" value="KAK9867012.1"/>
    <property type="molecule type" value="Genomic_DNA"/>
</dbReference>